<dbReference type="InterPro" id="IPR050108">
    <property type="entry name" value="CDK"/>
</dbReference>
<evidence type="ECO:0000256" key="3">
    <source>
        <dbReference type="ARBA" id="ARBA00022527"/>
    </source>
</evidence>
<dbReference type="AlphaFoldDB" id="A0A507C392"/>
<proteinExistence type="inferred from homology"/>
<accession>A0A507C392</accession>
<dbReference type="FunFam" id="1.10.510.10:FF:000415">
    <property type="entry name" value="CMGC/CDK/CRK7 protein kinase, variant"/>
    <property type="match status" value="1"/>
</dbReference>
<feature type="region of interest" description="Disordered" evidence="11">
    <location>
        <begin position="1"/>
        <end position="179"/>
    </location>
</feature>
<dbReference type="Gene3D" id="1.10.510.10">
    <property type="entry name" value="Transferase(Phosphotransferase) domain 1"/>
    <property type="match status" value="1"/>
</dbReference>
<dbReference type="GO" id="GO:0004693">
    <property type="term" value="F:cyclin-dependent protein serine/threonine kinase activity"/>
    <property type="evidence" value="ECO:0007669"/>
    <property type="project" value="TreeGrafter"/>
</dbReference>
<dbReference type="InterPro" id="IPR008271">
    <property type="entry name" value="Ser/Thr_kinase_AS"/>
</dbReference>
<dbReference type="InterPro" id="IPR000719">
    <property type="entry name" value="Prot_kinase_dom"/>
</dbReference>
<feature type="compositionally biased region" description="Polar residues" evidence="11">
    <location>
        <begin position="122"/>
        <end position="140"/>
    </location>
</feature>
<dbReference type="Proteomes" id="UP000319731">
    <property type="component" value="Unassembled WGS sequence"/>
</dbReference>
<feature type="compositionally biased region" description="Polar residues" evidence="11">
    <location>
        <begin position="150"/>
        <end position="166"/>
    </location>
</feature>
<dbReference type="PANTHER" id="PTHR24056">
    <property type="entry name" value="CELL DIVISION PROTEIN KINASE"/>
    <property type="match status" value="1"/>
</dbReference>
<name>A0A507C392_9FUNG</name>
<sequence>MADDSKQTVLEQASASLKRPNDDNSNNSDDPAVKTEEAPIEGQPPRKRVALDTSQPASPSDPLPDANDNENQPTFEAIDTYDRPQAPRHPTQEDGQESDDDGMDLDDNDTSTKKDPDDIDFITSTSPTHHAPGSTTNTLKPHTPAIYTPSAAQTPTAADGGNTPSWGQPPRKPDITQRPARHELRKFVGTSPIDDYEISNTVGEGTFGLVTVGKNKITGTIVALKKISMKNEKEGLPVTALREIKILKMMSHPNVIQLLEIATKKADKNKSVRGEVYMVFPYMDHDLSGIIESDNIKLTPSHIKSYMKQLLEGTAYLHQVRLIHRDMKTANILIDNHGNLRLADFGLARTYNPDEKKRRYTNMVVTRWYRPPELILGDTKYGPSVDMWGIGCVFGEMLRRQPILPGGGGKDEETASVDQLKRIFSMRGIPTVETWPDWDKLPKWASFGAQFKEQYRPQDLAKQFEKDCRGARIDIDESGLSLLAGLLILNPRNRLTADKALLAPYFTLRPYAARPGTSDFPQWEPSHELDARKRREAGGGHRPPAAAQPQAGFSQAAHRRPDQFNRPR</sequence>
<evidence type="ECO:0000259" key="12">
    <source>
        <dbReference type="PROSITE" id="PS50011"/>
    </source>
</evidence>
<keyword evidence="6" id="KW-0418">Kinase</keyword>
<evidence type="ECO:0000256" key="4">
    <source>
        <dbReference type="ARBA" id="ARBA00022679"/>
    </source>
</evidence>
<feature type="compositionally biased region" description="Acidic residues" evidence="11">
    <location>
        <begin position="94"/>
        <end position="109"/>
    </location>
</feature>
<dbReference type="RefSeq" id="XP_031023624.1">
    <property type="nucleotide sequence ID" value="XM_031170393.1"/>
</dbReference>
<reference evidence="13 14" key="1">
    <citation type="journal article" date="2019" name="Sci. Rep.">
        <title>Comparative genomics of chytrid fungi reveal insights into the obligate biotrophic and pathogenic lifestyle of Synchytrium endobioticum.</title>
        <authorList>
            <person name="van de Vossenberg B.T.L.H."/>
            <person name="Warris S."/>
            <person name="Nguyen H.D.T."/>
            <person name="van Gent-Pelzer M.P.E."/>
            <person name="Joly D.L."/>
            <person name="van de Geest H.C."/>
            <person name="Bonants P.J.M."/>
            <person name="Smith D.S."/>
            <person name="Levesque C.A."/>
            <person name="van der Lee T.A.J."/>
        </authorList>
    </citation>
    <scope>NUCLEOTIDE SEQUENCE [LARGE SCALE GENOMIC DNA]</scope>
    <source>
        <strain evidence="13 14">JEL517</strain>
    </source>
</reference>
<dbReference type="OrthoDB" id="28397at2759"/>
<evidence type="ECO:0000313" key="14">
    <source>
        <dbReference type="Proteomes" id="UP000319731"/>
    </source>
</evidence>
<dbReference type="GeneID" id="42005690"/>
<dbReference type="PANTHER" id="PTHR24056:SF233">
    <property type="entry name" value="CYCLIN-DEPENDENT KINASE 9"/>
    <property type="match status" value="1"/>
</dbReference>
<dbReference type="InterPro" id="IPR011009">
    <property type="entry name" value="Kinase-like_dom_sf"/>
</dbReference>
<dbReference type="GO" id="GO:0005634">
    <property type="term" value="C:nucleus"/>
    <property type="evidence" value="ECO:0007669"/>
    <property type="project" value="UniProtKB-SubCell"/>
</dbReference>
<keyword evidence="7 10" id="KW-0067">ATP-binding</keyword>
<feature type="domain" description="Protein kinase" evidence="12">
    <location>
        <begin position="196"/>
        <end position="506"/>
    </location>
</feature>
<feature type="binding site" evidence="10">
    <location>
        <position position="225"/>
    </location>
    <ligand>
        <name>ATP</name>
        <dbReference type="ChEBI" id="CHEBI:30616"/>
    </ligand>
</feature>
<dbReference type="SMART" id="SM00220">
    <property type="entry name" value="S_TKc"/>
    <property type="match status" value="1"/>
</dbReference>
<protein>
    <recommendedName>
        <fullName evidence="12">Protein kinase domain-containing protein</fullName>
    </recommendedName>
</protein>
<comment type="subcellular location">
    <subcellularLocation>
        <location evidence="1">Nucleus</location>
    </subcellularLocation>
</comment>
<comment type="caution">
    <text evidence="13">The sequence shown here is derived from an EMBL/GenBank/DDBJ whole genome shotgun (WGS) entry which is preliminary data.</text>
</comment>
<evidence type="ECO:0000256" key="1">
    <source>
        <dbReference type="ARBA" id="ARBA00004123"/>
    </source>
</evidence>
<keyword evidence="8" id="KW-0539">Nucleus</keyword>
<evidence type="ECO:0000256" key="7">
    <source>
        <dbReference type="ARBA" id="ARBA00022840"/>
    </source>
</evidence>
<feature type="compositionally biased region" description="Basic and acidic residues" evidence="11">
    <location>
        <begin position="559"/>
        <end position="568"/>
    </location>
</feature>
<keyword evidence="3" id="KW-0723">Serine/threonine-protein kinase</keyword>
<dbReference type="PROSITE" id="PS00107">
    <property type="entry name" value="PROTEIN_KINASE_ATP"/>
    <property type="match status" value="1"/>
</dbReference>
<evidence type="ECO:0000256" key="2">
    <source>
        <dbReference type="ARBA" id="ARBA00006485"/>
    </source>
</evidence>
<gene>
    <name evidence="13" type="ORF">SmJEL517_g04465</name>
</gene>
<comment type="catalytic activity">
    <reaction evidence="9">
        <text>[DNA-directed RNA polymerase] + ATP = phospho-[DNA-directed RNA polymerase] + ADP + H(+)</text>
        <dbReference type="Rhea" id="RHEA:10216"/>
        <dbReference type="Rhea" id="RHEA-COMP:11321"/>
        <dbReference type="Rhea" id="RHEA-COMP:11322"/>
        <dbReference type="ChEBI" id="CHEBI:15378"/>
        <dbReference type="ChEBI" id="CHEBI:30616"/>
        <dbReference type="ChEBI" id="CHEBI:43176"/>
        <dbReference type="ChEBI" id="CHEBI:68546"/>
        <dbReference type="ChEBI" id="CHEBI:456216"/>
        <dbReference type="EC" id="2.7.11.23"/>
    </reaction>
</comment>
<feature type="region of interest" description="Disordered" evidence="11">
    <location>
        <begin position="516"/>
        <end position="568"/>
    </location>
</feature>
<dbReference type="PROSITE" id="PS00108">
    <property type="entry name" value="PROTEIN_KINASE_ST"/>
    <property type="match status" value="1"/>
</dbReference>
<dbReference type="STRING" id="1806994.A0A507C392"/>
<dbReference type="EMBL" id="QEAO01000030">
    <property type="protein sequence ID" value="TPX32416.1"/>
    <property type="molecule type" value="Genomic_DNA"/>
</dbReference>
<dbReference type="GO" id="GO:0005524">
    <property type="term" value="F:ATP binding"/>
    <property type="evidence" value="ECO:0007669"/>
    <property type="project" value="UniProtKB-UniRule"/>
</dbReference>
<dbReference type="Pfam" id="PF00069">
    <property type="entry name" value="Pkinase"/>
    <property type="match status" value="1"/>
</dbReference>
<comment type="similarity">
    <text evidence="2">Belongs to the protein kinase superfamily. CMGC Ser/Thr protein kinase family. CDC2/CDKX subfamily.</text>
</comment>
<dbReference type="SUPFAM" id="SSF56112">
    <property type="entry name" value="Protein kinase-like (PK-like)"/>
    <property type="match status" value="1"/>
</dbReference>
<dbReference type="Gene3D" id="3.30.200.20">
    <property type="entry name" value="Phosphorylase Kinase, domain 1"/>
    <property type="match status" value="1"/>
</dbReference>
<evidence type="ECO:0000256" key="8">
    <source>
        <dbReference type="ARBA" id="ARBA00023242"/>
    </source>
</evidence>
<organism evidence="13 14">
    <name type="scientific">Synchytrium microbalum</name>
    <dbReference type="NCBI Taxonomy" id="1806994"/>
    <lineage>
        <taxon>Eukaryota</taxon>
        <taxon>Fungi</taxon>
        <taxon>Fungi incertae sedis</taxon>
        <taxon>Chytridiomycota</taxon>
        <taxon>Chytridiomycota incertae sedis</taxon>
        <taxon>Chytridiomycetes</taxon>
        <taxon>Synchytriales</taxon>
        <taxon>Synchytriaceae</taxon>
        <taxon>Synchytrium</taxon>
    </lineage>
</organism>
<evidence type="ECO:0000256" key="9">
    <source>
        <dbReference type="ARBA" id="ARBA00049280"/>
    </source>
</evidence>
<evidence type="ECO:0000256" key="6">
    <source>
        <dbReference type="ARBA" id="ARBA00022777"/>
    </source>
</evidence>
<feature type="compositionally biased region" description="Basic and acidic residues" evidence="11">
    <location>
        <begin position="525"/>
        <end position="539"/>
    </location>
</feature>
<evidence type="ECO:0000256" key="5">
    <source>
        <dbReference type="ARBA" id="ARBA00022741"/>
    </source>
</evidence>
<evidence type="ECO:0000313" key="13">
    <source>
        <dbReference type="EMBL" id="TPX32416.1"/>
    </source>
</evidence>
<dbReference type="PROSITE" id="PS50011">
    <property type="entry name" value="PROTEIN_KINASE_DOM"/>
    <property type="match status" value="1"/>
</dbReference>
<dbReference type="GO" id="GO:0008353">
    <property type="term" value="F:RNA polymerase II CTD heptapeptide repeat kinase activity"/>
    <property type="evidence" value="ECO:0007669"/>
    <property type="project" value="UniProtKB-EC"/>
</dbReference>
<evidence type="ECO:0000256" key="10">
    <source>
        <dbReference type="PROSITE-ProRule" id="PRU10141"/>
    </source>
</evidence>
<evidence type="ECO:0000256" key="11">
    <source>
        <dbReference type="SAM" id="MobiDB-lite"/>
    </source>
</evidence>
<keyword evidence="4" id="KW-0808">Transferase</keyword>
<dbReference type="InterPro" id="IPR017441">
    <property type="entry name" value="Protein_kinase_ATP_BS"/>
</dbReference>
<keyword evidence="5 10" id="KW-0547">Nucleotide-binding</keyword>
<keyword evidence="14" id="KW-1185">Reference proteome</keyword>